<comment type="catalytic activity">
    <reaction evidence="1">
        <text>coproporphyrinogen III + 3 O2 = coproporphyrin III + 3 H2O2</text>
        <dbReference type="Rhea" id="RHEA:43436"/>
        <dbReference type="ChEBI" id="CHEBI:15379"/>
        <dbReference type="ChEBI" id="CHEBI:16240"/>
        <dbReference type="ChEBI" id="CHEBI:57309"/>
        <dbReference type="ChEBI" id="CHEBI:131725"/>
        <dbReference type="EC" id="1.3.3.15"/>
    </reaction>
    <physiologicalReaction direction="left-to-right" evidence="1">
        <dbReference type="Rhea" id="RHEA:43437"/>
    </physiologicalReaction>
</comment>
<keyword evidence="7 11" id="KW-0285">Flavoprotein</keyword>
<gene>
    <name evidence="13" type="primary">hemY</name>
    <name evidence="13" type="ORF">ACFODW_16735</name>
</gene>
<dbReference type="SUPFAM" id="SSF54373">
    <property type="entry name" value="FAD-linked reductases, C-terminal domain"/>
    <property type="match status" value="1"/>
</dbReference>
<dbReference type="NCBIfam" id="TIGR00562">
    <property type="entry name" value="proto_IX_ox"/>
    <property type="match status" value="1"/>
</dbReference>
<keyword evidence="8 11" id="KW-0274">FAD</keyword>
<evidence type="ECO:0000313" key="14">
    <source>
        <dbReference type="Proteomes" id="UP001595387"/>
    </source>
</evidence>
<dbReference type="RefSeq" id="WP_390307930.1">
    <property type="nucleotide sequence ID" value="NZ_JBHRRZ010000039.1"/>
</dbReference>
<evidence type="ECO:0000256" key="5">
    <source>
        <dbReference type="ARBA" id="ARBA00012402"/>
    </source>
</evidence>
<dbReference type="Gene3D" id="1.10.3110.10">
    <property type="entry name" value="protoporphyrinogen ix oxidase, domain 3"/>
    <property type="match status" value="1"/>
</dbReference>
<evidence type="ECO:0000256" key="11">
    <source>
        <dbReference type="RuleBase" id="RU364052"/>
    </source>
</evidence>
<dbReference type="Proteomes" id="UP001595387">
    <property type="component" value="Unassembled WGS sequence"/>
</dbReference>
<protein>
    <recommendedName>
        <fullName evidence="6 11">Coproporphyrinogen III oxidase</fullName>
        <ecNumber evidence="5 11">1.3.3.15</ecNumber>
    </recommendedName>
</protein>
<evidence type="ECO:0000256" key="1">
    <source>
        <dbReference type="ARBA" id="ARBA00001755"/>
    </source>
</evidence>
<evidence type="ECO:0000256" key="10">
    <source>
        <dbReference type="ARBA" id="ARBA00023133"/>
    </source>
</evidence>
<proteinExistence type="inferred from homology"/>
<sequence>MKRKKIAVIAGGITGLSAAYYLQKEIREQKLPYDIKLIESDHRLGGKIKTLKRDGFTIEQGPDSLLARKQPAVKLTKELGLENKVVHNATGQSFMLMKRKLYPMPKETFMGIPKTGKSIRSTQLVSMKGKLRAMMEPLVPKGKEDGDQSLGQFFRRRFGDELLVNQVDALLSGIQSGDIDKMSLKATYPMFHKLEQEYGSVMKGLRKTMPAPKKNAGNKSASAFFSYEGGLDTLVARLIDELEEGTVQLNTAVDHIEKKEDVYHLLLSDGTVYKADAVISTTPHSAVPRMFSQYDFFKVFQDVPSVSTANVVLAFDRSALKKDIDGTGFLVSRNSDYRITACTWTHKKWPSTAPEGKALLRCYVGRPGDEEIVDLSDDEITDIVLKDLKKVMKIKGKPEFRVITRWKNGRPQYHVGHIERLAEVRANMADHLPGVYLAGASYEGGGIPDCIEQGEQAVMNALDFLKE</sequence>
<reference evidence="14" key="1">
    <citation type="journal article" date="2019" name="Int. J. Syst. Evol. Microbiol.">
        <title>The Global Catalogue of Microorganisms (GCM) 10K type strain sequencing project: providing services to taxonomists for standard genome sequencing and annotation.</title>
        <authorList>
            <consortium name="The Broad Institute Genomics Platform"/>
            <consortium name="The Broad Institute Genome Sequencing Center for Infectious Disease"/>
            <person name="Wu L."/>
            <person name="Ma J."/>
        </authorList>
    </citation>
    <scope>NUCLEOTIDE SEQUENCE [LARGE SCALE GENOMIC DNA]</scope>
    <source>
        <strain evidence="14">KCTC 13193</strain>
    </source>
</reference>
<comment type="similarity">
    <text evidence="4 11">Belongs to the protoporphyrinogen/coproporphyrinogen oxidase family. Coproporphyrinogen III oxidase subfamily.</text>
</comment>
<dbReference type="NCBIfam" id="NF008845">
    <property type="entry name" value="PRK11883.1-5"/>
    <property type="match status" value="1"/>
</dbReference>
<dbReference type="Gene3D" id="3.90.660.20">
    <property type="entry name" value="Protoporphyrinogen oxidase, mitochondrial, domain 2"/>
    <property type="match status" value="1"/>
</dbReference>
<comment type="pathway">
    <text evidence="3 11">Porphyrin-containing compound metabolism; protoheme biosynthesis.</text>
</comment>
<dbReference type="InterPro" id="IPR036188">
    <property type="entry name" value="FAD/NAD-bd_sf"/>
</dbReference>
<evidence type="ECO:0000313" key="13">
    <source>
        <dbReference type="EMBL" id="MFC2949970.1"/>
    </source>
</evidence>
<dbReference type="SUPFAM" id="SSF51905">
    <property type="entry name" value="FAD/NAD(P)-binding domain"/>
    <property type="match status" value="1"/>
</dbReference>
<dbReference type="EMBL" id="JBHRRZ010000039">
    <property type="protein sequence ID" value="MFC2949970.1"/>
    <property type="molecule type" value="Genomic_DNA"/>
</dbReference>
<dbReference type="PANTHER" id="PTHR42923:SF3">
    <property type="entry name" value="PROTOPORPHYRINOGEN OXIDASE"/>
    <property type="match status" value="1"/>
</dbReference>
<dbReference type="Gene3D" id="3.50.50.60">
    <property type="entry name" value="FAD/NAD(P)-binding domain"/>
    <property type="match status" value="1"/>
</dbReference>
<comment type="cofactor">
    <cofactor evidence="2 11">
        <name>FAD</name>
        <dbReference type="ChEBI" id="CHEBI:57692"/>
    </cofactor>
</comment>
<keyword evidence="10 11" id="KW-0350">Heme biosynthesis</keyword>
<comment type="function">
    <text evidence="11">Involved in coproporphyrin-dependent heme b biosynthesis. Catalyzes the oxidation of coproporphyrinogen III to coproporphyrin III.</text>
</comment>
<dbReference type="InterPro" id="IPR002937">
    <property type="entry name" value="Amino_oxidase"/>
</dbReference>
<dbReference type="InterPro" id="IPR004572">
    <property type="entry name" value="Protoporphyrinogen_oxidase"/>
</dbReference>
<keyword evidence="14" id="KW-1185">Reference proteome</keyword>
<evidence type="ECO:0000256" key="7">
    <source>
        <dbReference type="ARBA" id="ARBA00022630"/>
    </source>
</evidence>
<evidence type="ECO:0000256" key="2">
    <source>
        <dbReference type="ARBA" id="ARBA00001974"/>
    </source>
</evidence>
<comment type="caution">
    <text evidence="13">The sequence shown here is derived from an EMBL/GenBank/DDBJ whole genome shotgun (WGS) entry which is preliminary data.</text>
</comment>
<organism evidence="13 14">
    <name type="scientific">Virgibacillus sediminis</name>
    <dbReference type="NCBI Taxonomy" id="202260"/>
    <lineage>
        <taxon>Bacteria</taxon>
        <taxon>Bacillati</taxon>
        <taxon>Bacillota</taxon>
        <taxon>Bacilli</taxon>
        <taxon>Bacillales</taxon>
        <taxon>Bacillaceae</taxon>
        <taxon>Virgibacillus</taxon>
    </lineage>
</organism>
<evidence type="ECO:0000256" key="3">
    <source>
        <dbReference type="ARBA" id="ARBA00004744"/>
    </source>
</evidence>
<keyword evidence="11" id="KW-0963">Cytoplasm</keyword>
<dbReference type="InterPro" id="IPR050464">
    <property type="entry name" value="Zeta_carotene_desat/Oxidored"/>
</dbReference>
<evidence type="ECO:0000256" key="4">
    <source>
        <dbReference type="ARBA" id="ARBA00008310"/>
    </source>
</evidence>
<comment type="subcellular location">
    <subcellularLocation>
        <location evidence="11">Cytoplasm</location>
    </subcellularLocation>
</comment>
<evidence type="ECO:0000259" key="12">
    <source>
        <dbReference type="Pfam" id="PF01593"/>
    </source>
</evidence>
<evidence type="ECO:0000256" key="8">
    <source>
        <dbReference type="ARBA" id="ARBA00022827"/>
    </source>
</evidence>
<keyword evidence="9 11" id="KW-0560">Oxidoreductase</keyword>
<evidence type="ECO:0000256" key="6">
    <source>
        <dbReference type="ARBA" id="ARBA00019046"/>
    </source>
</evidence>
<dbReference type="EC" id="1.3.3.15" evidence="5 11"/>
<dbReference type="Pfam" id="PF01593">
    <property type="entry name" value="Amino_oxidase"/>
    <property type="match status" value="1"/>
</dbReference>
<name>A0ABV7AB81_9BACI</name>
<dbReference type="PANTHER" id="PTHR42923">
    <property type="entry name" value="PROTOPORPHYRINOGEN OXIDASE"/>
    <property type="match status" value="1"/>
</dbReference>
<evidence type="ECO:0000256" key="9">
    <source>
        <dbReference type="ARBA" id="ARBA00023002"/>
    </source>
</evidence>
<accession>A0ABV7AB81</accession>
<feature type="domain" description="Amine oxidase" evidence="12">
    <location>
        <begin position="13"/>
        <end position="459"/>
    </location>
</feature>
<dbReference type="GO" id="GO:0004729">
    <property type="term" value="F:oxygen-dependent protoporphyrinogen oxidase activity"/>
    <property type="evidence" value="ECO:0007669"/>
    <property type="project" value="UniProtKB-EC"/>
</dbReference>